<dbReference type="Pfam" id="PF22938">
    <property type="entry name" value="Integrase_p58_C"/>
    <property type="match status" value="1"/>
</dbReference>
<dbReference type="Ensembl" id="ENSCCRT00020059735.1">
    <property type="protein sequence ID" value="ENSCCRP00020054536.1"/>
    <property type="gene ID" value="ENSCCRG00020024943.1"/>
</dbReference>
<dbReference type="Gene3D" id="3.30.70.270">
    <property type="match status" value="2"/>
</dbReference>
<dbReference type="AlphaFoldDB" id="A0A8C2FJY0"/>
<protein>
    <recommendedName>
        <fullName evidence="1">Integrase catalytic domain-containing protein</fullName>
    </recommendedName>
</protein>
<dbReference type="Gene3D" id="3.30.420.10">
    <property type="entry name" value="Ribonuclease H-like superfamily/Ribonuclease H"/>
    <property type="match status" value="1"/>
</dbReference>
<reference evidence="2" key="1">
    <citation type="submission" date="2025-08" db="UniProtKB">
        <authorList>
            <consortium name="Ensembl"/>
        </authorList>
    </citation>
    <scope>IDENTIFICATION</scope>
</reference>
<evidence type="ECO:0000313" key="2">
    <source>
        <dbReference type="Ensembl" id="ENSCCRP00020054536.1"/>
    </source>
</evidence>
<dbReference type="FunFam" id="3.30.70.270:FF:000020">
    <property type="entry name" value="Transposon Tf2-6 polyprotein-like Protein"/>
    <property type="match status" value="1"/>
</dbReference>
<dbReference type="PROSITE" id="PS50994">
    <property type="entry name" value="INTEGRASE"/>
    <property type="match status" value="1"/>
</dbReference>
<dbReference type="InterPro" id="IPR001584">
    <property type="entry name" value="Integrase_cat-core"/>
</dbReference>
<evidence type="ECO:0000313" key="3">
    <source>
        <dbReference type="Proteomes" id="UP000694701"/>
    </source>
</evidence>
<dbReference type="PANTHER" id="PTHR37984">
    <property type="entry name" value="PROTEIN CBG26694"/>
    <property type="match status" value="1"/>
</dbReference>
<dbReference type="Gene3D" id="3.10.10.10">
    <property type="entry name" value="HIV Type 1 Reverse Transcriptase, subunit A, domain 1"/>
    <property type="match status" value="1"/>
</dbReference>
<dbReference type="InterPro" id="IPR043128">
    <property type="entry name" value="Rev_trsase/Diguanyl_cyclase"/>
</dbReference>
<accession>A0A8C2FJY0</accession>
<dbReference type="InterPro" id="IPR043502">
    <property type="entry name" value="DNA/RNA_pol_sf"/>
</dbReference>
<dbReference type="GO" id="GO:0003676">
    <property type="term" value="F:nucleic acid binding"/>
    <property type="evidence" value="ECO:0007669"/>
    <property type="project" value="InterPro"/>
</dbReference>
<feature type="domain" description="Integrase catalytic" evidence="1">
    <location>
        <begin position="1"/>
        <end position="79"/>
    </location>
</feature>
<dbReference type="InterPro" id="IPR050951">
    <property type="entry name" value="Retrovirus_Pol_polyprotein"/>
</dbReference>
<dbReference type="SUPFAM" id="SSF56672">
    <property type="entry name" value="DNA/RNA polymerases"/>
    <property type="match status" value="1"/>
</dbReference>
<dbReference type="GO" id="GO:0015074">
    <property type="term" value="P:DNA integration"/>
    <property type="evidence" value="ECO:0007669"/>
    <property type="project" value="InterPro"/>
</dbReference>
<dbReference type="PANTHER" id="PTHR37984:SF15">
    <property type="entry name" value="INTEGRASE CATALYTIC DOMAIN-CONTAINING PROTEIN"/>
    <property type="match status" value="1"/>
</dbReference>
<organism evidence="2 3">
    <name type="scientific">Cyprinus carpio</name>
    <name type="common">Common carp</name>
    <dbReference type="NCBI Taxonomy" id="7962"/>
    <lineage>
        <taxon>Eukaryota</taxon>
        <taxon>Metazoa</taxon>
        <taxon>Chordata</taxon>
        <taxon>Craniata</taxon>
        <taxon>Vertebrata</taxon>
        <taxon>Euteleostomi</taxon>
        <taxon>Actinopterygii</taxon>
        <taxon>Neopterygii</taxon>
        <taxon>Teleostei</taxon>
        <taxon>Ostariophysi</taxon>
        <taxon>Cypriniformes</taxon>
        <taxon>Cyprinidae</taxon>
        <taxon>Cyprininae</taxon>
        <taxon>Cyprinus</taxon>
    </lineage>
</organism>
<evidence type="ECO:0000259" key="1">
    <source>
        <dbReference type="PROSITE" id="PS50994"/>
    </source>
</evidence>
<dbReference type="InterPro" id="IPR036397">
    <property type="entry name" value="RNaseH_sf"/>
</dbReference>
<proteinExistence type="predicted"/>
<dbReference type="SUPFAM" id="SSF53098">
    <property type="entry name" value="Ribonuclease H-like"/>
    <property type="match status" value="1"/>
</dbReference>
<name>A0A8C2FJY0_CYPCA</name>
<sequence>MKLLHQQIGINSIQTSPYHPQTDSLVERFNQTLKTMLRKLVSDTGKDWDKWLSFLLYAYREVPQASTGFSPFELVYGWSLQGPLDLLRRSWEALTTSAEGEHGIVQYILQMRDRLEAYREQGRENLEKAQKAQKLWYDQCARHREYQPGQKVLLLLPSSASKLLAKWQGPYSILRKMRPVTYQIHQSDKRKKSQVYHVNLMKEWQERIPEGKKAMMECKEVPENKEEDGKVDDEALKHPQPVVSLDHLDSEQKEKLVKVLADYPELFRPEPGRTSLLEQIVSLTDPNPIWQRPYRVPESLIAPLKKEIQVMRDMGIIEPSTSAWSPIVLVPKKDGSLRLWTSENSMLSPNLMPIQCPESMSLSRGLDDVGIYSNTWGDHLQHLHRDLSKISETGLTLNVSKCEWAKQVASYFGFQLGNGEVRPQVNKFEAIRNCSRPCTKKEVRSFLGLVGWYRCFIPQFSSIAAHLTNLTTKAVKNPVPWTEDCEQAFTHLKQHMCTSPVLKSP</sequence>
<dbReference type="InterPro" id="IPR054465">
    <property type="entry name" value="Integrase_p58-like_C"/>
</dbReference>
<dbReference type="Proteomes" id="UP000694701">
    <property type="component" value="Unplaced"/>
</dbReference>
<dbReference type="InterPro" id="IPR012337">
    <property type="entry name" value="RNaseH-like_sf"/>
</dbReference>